<evidence type="ECO:0000313" key="3">
    <source>
        <dbReference type="Proteomes" id="UP000509658"/>
    </source>
</evidence>
<dbReference type="PANTHER" id="PTHR33121:SF70">
    <property type="entry name" value="SIGNALING PROTEIN YKOW"/>
    <property type="match status" value="1"/>
</dbReference>
<keyword evidence="3" id="KW-1185">Reference proteome</keyword>
<dbReference type="Pfam" id="PF00563">
    <property type="entry name" value="EAL"/>
    <property type="match status" value="1"/>
</dbReference>
<dbReference type="InterPro" id="IPR050706">
    <property type="entry name" value="Cyclic-di-GMP_PDE-like"/>
</dbReference>
<dbReference type="EMBL" id="CP054491">
    <property type="protein sequence ID" value="QKQ28292.1"/>
    <property type="molecule type" value="Genomic_DNA"/>
</dbReference>
<name>A0A6N0I175_9GAMM</name>
<dbReference type="InterPro" id="IPR001633">
    <property type="entry name" value="EAL_dom"/>
</dbReference>
<proteinExistence type="predicted"/>
<dbReference type="InterPro" id="IPR035919">
    <property type="entry name" value="EAL_sf"/>
</dbReference>
<dbReference type="SUPFAM" id="SSF141868">
    <property type="entry name" value="EAL domain-like"/>
    <property type="match status" value="1"/>
</dbReference>
<reference evidence="2 3" key="1">
    <citation type="submission" date="2020-05" db="EMBL/GenBank/DDBJ databases">
        <title>Horizontal transmission and recombination maintain forever young bacterial symbiont genomes.</title>
        <authorList>
            <person name="Russell S.L."/>
            <person name="Pepper-Tunick E."/>
            <person name="Svedberg J."/>
            <person name="Byrne A."/>
            <person name="Ruelas Castillo J."/>
            <person name="Vollmers C."/>
            <person name="Beinart R.A."/>
            <person name="Corbett-Detig R."/>
        </authorList>
    </citation>
    <scope>NUCLEOTIDE SEQUENCE [LARGE SCALE GENOMIC DNA]</scope>
    <source>
        <strain evidence="2">Santa_Monica_outfall</strain>
    </source>
</reference>
<dbReference type="GO" id="GO:0071111">
    <property type="term" value="F:cyclic-guanylate-specific phosphodiesterase activity"/>
    <property type="evidence" value="ECO:0007669"/>
    <property type="project" value="InterPro"/>
</dbReference>
<organism evidence="2 3">
    <name type="scientific">Candidatus Reidiella endopervernicosa</name>
    <dbReference type="NCBI Taxonomy" id="2738883"/>
    <lineage>
        <taxon>Bacteria</taxon>
        <taxon>Pseudomonadati</taxon>
        <taxon>Pseudomonadota</taxon>
        <taxon>Gammaproteobacteria</taxon>
        <taxon>Candidatus Reidiella</taxon>
    </lineage>
</organism>
<evidence type="ECO:0000313" key="2">
    <source>
        <dbReference type="EMBL" id="QKQ28292.1"/>
    </source>
</evidence>
<feature type="domain" description="EAL" evidence="1">
    <location>
        <begin position="1"/>
        <end position="96"/>
    </location>
</feature>
<protein>
    <submittedName>
        <fullName evidence="2">EAL domain-containing protein</fullName>
    </submittedName>
</protein>
<dbReference type="SMART" id="SM00052">
    <property type="entry name" value="EAL"/>
    <property type="match status" value="1"/>
</dbReference>
<dbReference type="PROSITE" id="PS50883">
    <property type="entry name" value="EAL"/>
    <property type="match status" value="1"/>
</dbReference>
<dbReference type="Proteomes" id="UP000509658">
    <property type="component" value="Chromosome"/>
</dbReference>
<sequence>MDARGWTSLGHISINVAGQQIQGGKIVETVAEVLAETGLDPQYVELEITETFIMKNVEEAISTLTALRDLGISLAIDDFGTGYSSLSYLKRYPLTS</sequence>
<accession>A0A6N0I175</accession>
<dbReference type="PANTHER" id="PTHR33121">
    <property type="entry name" value="CYCLIC DI-GMP PHOSPHODIESTERASE PDEF"/>
    <property type="match status" value="1"/>
</dbReference>
<gene>
    <name evidence="2" type="ORF">HUE57_14470</name>
</gene>
<evidence type="ECO:0000259" key="1">
    <source>
        <dbReference type="PROSITE" id="PS50883"/>
    </source>
</evidence>
<dbReference type="Gene3D" id="3.20.20.450">
    <property type="entry name" value="EAL domain"/>
    <property type="match status" value="1"/>
</dbReference>
<dbReference type="KEGG" id="rev:HUE57_14470"/>
<dbReference type="AlphaFoldDB" id="A0A6N0I175"/>
<dbReference type="CDD" id="cd01948">
    <property type="entry name" value="EAL"/>
    <property type="match status" value="1"/>
</dbReference>